<dbReference type="NCBIfam" id="NF041243">
    <property type="entry name" value="T6SS_IglJ"/>
    <property type="match status" value="1"/>
</dbReference>
<dbReference type="EMBL" id="CP009654">
    <property type="protein sequence ID" value="APC97424.1"/>
    <property type="molecule type" value="Genomic_DNA"/>
</dbReference>
<evidence type="ECO:0000313" key="1">
    <source>
        <dbReference type="EMBL" id="APC97424.1"/>
    </source>
</evidence>
<name>A0A1J0KUF4_9GAMM</name>
<protein>
    <submittedName>
        <fullName evidence="1">Uncharacterized protein</fullName>
    </submittedName>
</protein>
<proteinExistence type="predicted"/>
<dbReference type="KEGG" id="frc:KX01_853"/>
<sequence length="249" mass="28834">MYKEPINLDQLKKVIEKISINNLLHILIYHRIDVKDIKLIPILKNSVPDSTILGISSNRERIYIKINVFKINIFSPLESKYQQYIKNGNTQAINTLEYGIQALLYRYVFGTKSFQYLLQQNVYKKIPPLSTVNGIINSLYKLFAEDFCTIINYEKKFINIKREVATVGPGNIGSIFLGGFIPSFIYLIKVNIIFLNQNSKNKNILNLEATIKNFHKNIKNDFIDIILVASIEMPKEDIIYLGDYKLTLF</sequence>
<dbReference type="STRING" id="1542390.KX01_853"/>
<dbReference type="RefSeq" id="WP_083578897.1">
    <property type="nucleotide sequence ID" value="NZ_CP009654.1"/>
</dbReference>
<gene>
    <name evidence="1" type="ORF">KX01_853</name>
</gene>
<accession>A0A1J0KUF4</accession>
<keyword evidence="2" id="KW-1185">Reference proteome</keyword>
<evidence type="ECO:0000313" key="2">
    <source>
        <dbReference type="Proteomes" id="UP000182521"/>
    </source>
</evidence>
<reference evidence="2" key="1">
    <citation type="submission" date="2014-10" db="EMBL/GenBank/DDBJ databases">
        <authorList>
            <person name="Kuske C.R."/>
            <person name="Challacombe J.F."/>
            <person name="Daligault H.E."/>
            <person name="Davenport K.W."/>
            <person name="Johnson S.L."/>
            <person name="Siddaramappa S."/>
            <person name="Petersen J.M."/>
        </authorList>
    </citation>
    <scope>NUCLEOTIDE SEQUENCE [LARGE SCALE GENOMIC DNA]</scope>
    <source>
        <strain evidence="2">CA97-1460</strain>
    </source>
</reference>
<organism evidence="1 2">
    <name type="scientific">Francisella frigiditurris</name>
    <dbReference type="NCBI Taxonomy" id="1542390"/>
    <lineage>
        <taxon>Bacteria</taxon>
        <taxon>Pseudomonadati</taxon>
        <taxon>Pseudomonadota</taxon>
        <taxon>Gammaproteobacteria</taxon>
        <taxon>Thiotrichales</taxon>
        <taxon>Francisellaceae</taxon>
        <taxon>Francisella</taxon>
    </lineage>
</organism>
<dbReference type="AlphaFoldDB" id="A0A1J0KUF4"/>
<dbReference type="Proteomes" id="UP000182521">
    <property type="component" value="Chromosome"/>
</dbReference>